<comment type="caution">
    <text evidence="4">The sequence shown here is derived from an EMBL/GenBank/DDBJ whole genome shotgun (WGS) entry which is preliminary data.</text>
</comment>
<dbReference type="AlphaFoldDB" id="A0A8S1QFX8"/>
<evidence type="ECO:0000259" key="3">
    <source>
        <dbReference type="PROSITE" id="PS50076"/>
    </source>
</evidence>
<dbReference type="SMART" id="SM00271">
    <property type="entry name" value="DnaJ"/>
    <property type="match status" value="1"/>
</dbReference>
<feature type="region of interest" description="Disordered" evidence="2">
    <location>
        <begin position="82"/>
        <end position="104"/>
    </location>
</feature>
<evidence type="ECO:0000313" key="4">
    <source>
        <dbReference type="EMBL" id="CAD8114114.1"/>
    </source>
</evidence>
<dbReference type="InterPro" id="IPR001623">
    <property type="entry name" value="DnaJ_domain"/>
</dbReference>
<dbReference type="PROSITE" id="PS00636">
    <property type="entry name" value="DNAJ_1"/>
    <property type="match status" value="1"/>
</dbReference>
<dbReference type="EMBL" id="CAJJDM010000163">
    <property type="protein sequence ID" value="CAD8114114.1"/>
    <property type="molecule type" value="Genomic_DNA"/>
</dbReference>
<dbReference type="PANTHER" id="PTHR44145:SF3">
    <property type="entry name" value="DNAJ HOMOLOG SUBFAMILY A MEMBER 3, MITOCHONDRIAL"/>
    <property type="match status" value="1"/>
</dbReference>
<reference evidence="4" key="1">
    <citation type="submission" date="2021-01" db="EMBL/GenBank/DDBJ databases">
        <authorList>
            <consortium name="Genoscope - CEA"/>
            <person name="William W."/>
        </authorList>
    </citation>
    <scope>NUCLEOTIDE SEQUENCE</scope>
</reference>
<gene>
    <name evidence="4" type="ORF">PPRIM_AZ9-3.1.T1580033</name>
</gene>
<accession>A0A8S1QFX8</accession>
<name>A0A8S1QFX8_PARPR</name>
<proteinExistence type="predicted"/>
<dbReference type="Pfam" id="PF00226">
    <property type="entry name" value="DnaJ"/>
    <property type="match status" value="1"/>
</dbReference>
<evidence type="ECO:0000313" key="5">
    <source>
        <dbReference type="Proteomes" id="UP000688137"/>
    </source>
</evidence>
<dbReference type="InterPro" id="IPR051938">
    <property type="entry name" value="Apopto_cytoskel_mod"/>
</dbReference>
<sequence length="189" mass="22206">MLRSYRLYNAFSRISGLTKFTKDYYQILKIPKTANQADIRIAYLKLASRYHPDSQTKDEIKYSEVREAFQVLSDTSLKMEFDKQQSQNSNGQQNQDFTQSSQDQESNQKQEIEIQFLFKKGEQTFPFKLDVSKQKLLSKQELENISIYHMKKFMVIDGGFQKFFKDNISQLDKGLSWIIAILSIIAKKK</sequence>
<dbReference type="OMA" id="HMKKFMV"/>
<dbReference type="InterPro" id="IPR018253">
    <property type="entry name" value="DnaJ_domain_CS"/>
</dbReference>
<evidence type="ECO:0000256" key="2">
    <source>
        <dbReference type="SAM" id="MobiDB-lite"/>
    </source>
</evidence>
<feature type="domain" description="J" evidence="3">
    <location>
        <begin position="23"/>
        <end position="85"/>
    </location>
</feature>
<dbReference type="PANTHER" id="PTHR44145">
    <property type="entry name" value="DNAJ HOMOLOG SUBFAMILY A MEMBER 3, MITOCHONDRIAL"/>
    <property type="match status" value="1"/>
</dbReference>
<keyword evidence="1" id="KW-0143">Chaperone</keyword>
<organism evidence="4 5">
    <name type="scientific">Paramecium primaurelia</name>
    <dbReference type="NCBI Taxonomy" id="5886"/>
    <lineage>
        <taxon>Eukaryota</taxon>
        <taxon>Sar</taxon>
        <taxon>Alveolata</taxon>
        <taxon>Ciliophora</taxon>
        <taxon>Intramacronucleata</taxon>
        <taxon>Oligohymenophorea</taxon>
        <taxon>Peniculida</taxon>
        <taxon>Parameciidae</taxon>
        <taxon>Paramecium</taxon>
    </lineage>
</organism>
<dbReference type="CDD" id="cd06257">
    <property type="entry name" value="DnaJ"/>
    <property type="match status" value="1"/>
</dbReference>
<protein>
    <recommendedName>
        <fullName evidence="3">J domain-containing protein</fullName>
    </recommendedName>
</protein>
<keyword evidence="5" id="KW-1185">Reference proteome</keyword>
<feature type="compositionally biased region" description="Low complexity" evidence="2">
    <location>
        <begin position="84"/>
        <end position="95"/>
    </location>
</feature>
<evidence type="ECO:0000256" key="1">
    <source>
        <dbReference type="ARBA" id="ARBA00023186"/>
    </source>
</evidence>
<dbReference type="Proteomes" id="UP000688137">
    <property type="component" value="Unassembled WGS sequence"/>
</dbReference>
<dbReference type="PROSITE" id="PS50076">
    <property type="entry name" value="DNAJ_2"/>
    <property type="match status" value="1"/>
</dbReference>